<gene>
    <name evidence="1" type="ORF">CCHR01_12118</name>
</gene>
<proteinExistence type="predicted"/>
<reference evidence="1" key="1">
    <citation type="submission" date="2023-01" db="EMBL/GenBank/DDBJ databases">
        <title>Colletotrichum chrysophilum M932 genome sequence.</title>
        <authorList>
            <person name="Baroncelli R."/>
        </authorList>
    </citation>
    <scope>NUCLEOTIDE SEQUENCE</scope>
    <source>
        <strain evidence="1">M932</strain>
    </source>
</reference>
<evidence type="ECO:0000313" key="1">
    <source>
        <dbReference type="EMBL" id="KAK1845263.1"/>
    </source>
</evidence>
<protein>
    <submittedName>
        <fullName evidence="1">Beta-ketoacyl synthase domain-containing protein</fullName>
    </submittedName>
</protein>
<dbReference type="AlphaFoldDB" id="A0AAD9ABV3"/>
<comment type="caution">
    <text evidence="1">The sequence shown here is derived from an EMBL/GenBank/DDBJ whole genome shotgun (WGS) entry which is preliminary data.</text>
</comment>
<evidence type="ECO:0000313" key="2">
    <source>
        <dbReference type="Proteomes" id="UP001243330"/>
    </source>
</evidence>
<keyword evidence="2" id="KW-1185">Reference proteome</keyword>
<accession>A0AAD9ABV3</accession>
<dbReference type="EMBL" id="JAQOWY010000279">
    <property type="protein sequence ID" value="KAK1845263.1"/>
    <property type="molecule type" value="Genomic_DNA"/>
</dbReference>
<dbReference type="Proteomes" id="UP001243330">
    <property type="component" value="Unassembled WGS sequence"/>
</dbReference>
<sequence>MVRSIKTNIGYSRAVRQTESYQLQAAGISSLLSYVLMFQKQVVTPVCLLRTTVIRGLPTCACKYGRTTSLLPPLRRKHLCVSLISSSESQRSYLAYRLNDYRKAKPIPVSSTLELKSKLRSDINSESDVMETQPSASKPVVFVLTGPYYHSGDMDSSLYKTSDVFREVVDLCQTRQVLFDLVPS</sequence>
<name>A0AAD9ABV3_9PEZI</name>
<organism evidence="1 2">
    <name type="scientific">Colletotrichum chrysophilum</name>
    <dbReference type="NCBI Taxonomy" id="1836956"/>
    <lineage>
        <taxon>Eukaryota</taxon>
        <taxon>Fungi</taxon>
        <taxon>Dikarya</taxon>
        <taxon>Ascomycota</taxon>
        <taxon>Pezizomycotina</taxon>
        <taxon>Sordariomycetes</taxon>
        <taxon>Hypocreomycetidae</taxon>
        <taxon>Glomerellales</taxon>
        <taxon>Glomerellaceae</taxon>
        <taxon>Colletotrichum</taxon>
        <taxon>Colletotrichum gloeosporioides species complex</taxon>
    </lineage>
</organism>